<dbReference type="OrthoDB" id="8598182at2759"/>
<evidence type="ECO:0000256" key="4">
    <source>
        <dbReference type="SAM" id="MobiDB-lite"/>
    </source>
</evidence>
<dbReference type="Pfam" id="PF10172">
    <property type="entry name" value="DDA1"/>
    <property type="match status" value="1"/>
</dbReference>
<comment type="function">
    <text evidence="3">Functions as a component of numerous distinct DCX (DDB1-CUL4-X-box) E3 ubiquitin-protein ligase complexes which mediate the ubiquitination and subsequent proteasomal degradation of target proteins. In the DCX complexes, acts as a scaffolding subunit required to stabilize the complex.</text>
</comment>
<evidence type="ECO:0000256" key="2">
    <source>
        <dbReference type="ARBA" id="ARBA00018256"/>
    </source>
</evidence>
<dbReference type="STRING" id="45351.A7T1D4"/>
<dbReference type="KEGG" id="nve:5500961"/>
<dbReference type="AlphaFoldDB" id="A7T1D4"/>
<dbReference type="PANTHER" id="PTHR31879:SF2">
    <property type="entry name" value="DET1- AND DDB1-ASSOCIATED PROTEIN 1"/>
    <property type="match status" value="1"/>
</dbReference>
<dbReference type="InParanoid" id="A7T1D4"/>
<dbReference type="eggNOG" id="KOG4816">
    <property type="taxonomic scope" value="Eukaryota"/>
</dbReference>
<dbReference type="Proteomes" id="UP000001593">
    <property type="component" value="Unassembled WGS sequence"/>
</dbReference>
<dbReference type="InterPro" id="IPR033575">
    <property type="entry name" value="DDA1-like"/>
</dbReference>
<dbReference type="PhylomeDB" id="A7T1D4"/>
<dbReference type="PANTHER" id="PTHR31879">
    <property type="entry name" value="DET1- AND DDB1-ASSOCIATED PROTEIN 1"/>
    <property type="match status" value="1"/>
</dbReference>
<evidence type="ECO:0000313" key="6">
    <source>
        <dbReference type="EMBL" id="EDO30232.1"/>
    </source>
</evidence>
<dbReference type="GO" id="GO:0032436">
    <property type="term" value="P:positive regulation of proteasomal ubiquitin-dependent protein catabolic process"/>
    <property type="evidence" value="ECO:0000318"/>
    <property type="project" value="GO_Central"/>
</dbReference>
<keyword evidence="7" id="KW-1185">Reference proteome</keyword>
<dbReference type="InterPro" id="IPR018276">
    <property type="entry name" value="DDA1_dom"/>
</dbReference>
<dbReference type="HOGENOM" id="CLU_144562_1_0_1"/>
<dbReference type="GO" id="GO:0080008">
    <property type="term" value="C:Cul4-RING E3 ubiquitin ligase complex"/>
    <property type="evidence" value="ECO:0000318"/>
    <property type="project" value="GO_Central"/>
</dbReference>
<comment type="similarity">
    <text evidence="1">Belongs to the DDA1 family.</text>
</comment>
<dbReference type="OMA" id="RYLHQHW"/>
<reference evidence="6 7" key="1">
    <citation type="journal article" date="2007" name="Science">
        <title>Sea anemone genome reveals ancestral eumetazoan gene repertoire and genomic organization.</title>
        <authorList>
            <person name="Putnam N.H."/>
            <person name="Srivastava M."/>
            <person name="Hellsten U."/>
            <person name="Dirks B."/>
            <person name="Chapman J."/>
            <person name="Salamov A."/>
            <person name="Terry A."/>
            <person name="Shapiro H."/>
            <person name="Lindquist E."/>
            <person name="Kapitonov V.V."/>
            <person name="Jurka J."/>
            <person name="Genikhovich G."/>
            <person name="Grigoriev I.V."/>
            <person name="Lucas S.M."/>
            <person name="Steele R.E."/>
            <person name="Finnerty J.R."/>
            <person name="Technau U."/>
            <person name="Martindale M.Q."/>
            <person name="Rokhsar D.S."/>
        </authorList>
    </citation>
    <scope>NUCLEOTIDE SEQUENCE [LARGE SCALE GENOMIC DNA]</scope>
    <source>
        <strain evidence="7">CH2 X CH6</strain>
    </source>
</reference>
<gene>
    <name evidence="6" type="ORF">NEMVEDRAFT_v1g248491</name>
</gene>
<proteinExistence type="inferred from homology"/>
<feature type="compositionally biased region" description="Basic and acidic residues" evidence="4">
    <location>
        <begin position="89"/>
        <end position="102"/>
    </location>
</feature>
<protein>
    <recommendedName>
        <fullName evidence="2">DET1- and DDB1-associated protein 1</fullName>
    </recommendedName>
</protein>
<evidence type="ECO:0000256" key="1">
    <source>
        <dbReference type="ARBA" id="ARBA00008042"/>
    </source>
</evidence>
<dbReference type="EMBL" id="DS470100">
    <property type="protein sequence ID" value="EDO30232.1"/>
    <property type="molecule type" value="Genomic_DNA"/>
</dbReference>
<name>A7T1D4_NEMVE</name>
<dbReference type="FunCoup" id="A7T1D4">
    <property type="interactions" value="292"/>
</dbReference>
<organism evidence="6 7">
    <name type="scientific">Nematostella vectensis</name>
    <name type="common">Starlet sea anemone</name>
    <dbReference type="NCBI Taxonomy" id="45351"/>
    <lineage>
        <taxon>Eukaryota</taxon>
        <taxon>Metazoa</taxon>
        <taxon>Cnidaria</taxon>
        <taxon>Anthozoa</taxon>
        <taxon>Hexacorallia</taxon>
        <taxon>Actiniaria</taxon>
        <taxon>Edwardsiidae</taxon>
        <taxon>Nematostella</taxon>
    </lineage>
</organism>
<evidence type="ECO:0000259" key="5">
    <source>
        <dbReference type="Pfam" id="PF10172"/>
    </source>
</evidence>
<evidence type="ECO:0000256" key="3">
    <source>
        <dbReference type="ARBA" id="ARBA00045586"/>
    </source>
</evidence>
<accession>A7T1D4</accession>
<evidence type="ECO:0000313" key="7">
    <source>
        <dbReference type="Proteomes" id="UP000001593"/>
    </source>
</evidence>
<feature type="region of interest" description="Disordered" evidence="4">
    <location>
        <begin position="73"/>
        <end position="108"/>
    </location>
</feature>
<sequence>MATSRVGDLLKELPSFNQRNFSKYYRDSTCKPTNRRPLVYLPTTEVSTAEQRIVTDKTNILLRYLHQQWEVTNTSKKRDTVSADLQESEEMHPSRKVPRVDLNDESPD</sequence>
<feature type="domain" description="DET1- and DDB1-associated protein 1" evidence="5">
    <location>
        <begin position="8"/>
        <end position="70"/>
    </location>
</feature>